<dbReference type="InterPro" id="IPR036458">
    <property type="entry name" value="Na:dicarbo_symporter_sf"/>
</dbReference>
<feature type="compositionally biased region" description="Polar residues" evidence="8">
    <location>
        <begin position="12"/>
        <end position="23"/>
    </location>
</feature>
<feature type="region of interest" description="Disordered" evidence="8">
    <location>
        <begin position="1"/>
        <end position="23"/>
    </location>
</feature>
<feature type="transmembrane region" description="Helical" evidence="7">
    <location>
        <begin position="352"/>
        <end position="373"/>
    </location>
</feature>
<keyword evidence="2 7" id="KW-0813">Transport</keyword>
<keyword evidence="4 7" id="KW-0812">Transmembrane</keyword>
<feature type="transmembrane region" description="Helical" evidence="7">
    <location>
        <begin position="263"/>
        <end position="296"/>
    </location>
</feature>
<proteinExistence type="inferred from homology"/>
<dbReference type="HOGENOM" id="CLU_019375_5_0_1"/>
<reference evidence="9" key="1">
    <citation type="journal article" date="2011" name="PLoS Biol.">
        <title>Gene gain and loss during evolution of obligate parasitism in the white rust pathogen of Arabidopsis thaliana.</title>
        <authorList>
            <person name="Kemen E."/>
            <person name="Gardiner A."/>
            <person name="Schultz-Larsen T."/>
            <person name="Kemen A.C."/>
            <person name="Balmuth A.L."/>
            <person name="Robert-Seilaniantz A."/>
            <person name="Bailey K."/>
            <person name="Holub E."/>
            <person name="Studholme D.J."/>
            <person name="Maclean D."/>
            <person name="Jones J.D."/>
        </authorList>
    </citation>
    <scope>NUCLEOTIDE SEQUENCE</scope>
</reference>
<feature type="transmembrane region" description="Helical" evidence="7">
    <location>
        <begin position="228"/>
        <end position="251"/>
    </location>
</feature>
<evidence type="ECO:0000313" key="9">
    <source>
        <dbReference type="EMBL" id="CCA18489.1"/>
    </source>
</evidence>
<feature type="transmembrane region" description="Helical" evidence="7">
    <location>
        <begin position="119"/>
        <end position="140"/>
    </location>
</feature>
<feature type="transmembrane region" description="Helical" evidence="7">
    <location>
        <begin position="455"/>
        <end position="479"/>
    </location>
</feature>
<accession>F0WBG3</accession>
<dbReference type="EMBL" id="FR824096">
    <property type="protein sequence ID" value="CCA18489.1"/>
    <property type="molecule type" value="Genomic_DNA"/>
</dbReference>
<evidence type="ECO:0000256" key="2">
    <source>
        <dbReference type="ARBA" id="ARBA00022448"/>
    </source>
</evidence>
<keyword evidence="5 7" id="KW-1133">Transmembrane helix</keyword>
<feature type="transmembrane region" description="Helical" evidence="7">
    <location>
        <begin position="82"/>
        <end position="107"/>
    </location>
</feature>
<comment type="subcellular location">
    <subcellularLocation>
        <location evidence="1">Cell membrane</location>
        <topology evidence="1">Multi-pass membrane protein</topology>
    </subcellularLocation>
    <subcellularLocation>
        <location evidence="7">Membrane</location>
        <topology evidence="7">Multi-pass membrane protein</topology>
    </subcellularLocation>
</comment>
<keyword evidence="6 7" id="KW-0472">Membrane</keyword>
<dbReference type="PANTHER" id="PTHR42865">
    <property type="entry name" value="PROTON/GLUTAMATE-ASPARTATE SYMPORTER"/>
    <property type="match status" value="1"/>
</dbReference>
<name>F0WBG3_9STRA</name>
<evidence type="ECO:0000256" key="7">
    <source>
        <dbReference type="RuleBase" id="RU361216"/>
    </source>
</evidence>
<sequence length="515" mass="56097">MPATHHLESEQNDGNRQIDGDNQSPRMNVYDMIASPYTLHARTNAFIVFIAAIIGALCGVLLSKHKVDATYILWIALPGELFIDALTCLITPMIFSNVVTSIGELWMASKTAHVGRRTIWYFVGTSLMSSTIGTIAGYLFSPFFKFHIGIVEKSKSAQLAFRCFDGSQLKQLVDGSVRCLKGASLKDDNHFTLSSTSYFTFVNQEIVADSPLTQQLTSFMSQLIPSNVFGAFADNSIGFISFAIIFSVALVKAKKSSSDEENYILLLINQASIIIILLVTAVVQLMPIAVASLMAASIANGGESSSILMLLQSVGFMVVAFLSGLAVSTFGFMGVLYYINTRQSVWTLTRQLFPAHIFVFGCSSSIATLPITMRCLDELHQISRPLSRFVLTLSTTCNLNGTAVYMPLVCIFMAIVNGNESHLNVVTYILLAFIGAISSFGVAPVPHSGLVMLLSVWRLLFAGPPPAIFPVIVGIDWLLDWLRAVSNITNNAIITCVIAKDDSFAPNMEINGMEL</sequence>
<evidence type="ECO:0000256" key="4">
    <source>
        <dbReference type="ARBA" id="ARBA00022692"/>
    </source>
</evidence>
<gene>
    <name evidence="9" type="primary">AlNc14C51G4010</name>
    <name evidence="9" type="ORF">ALNC14_046320</name>
</gene>
<keyword evidence="3" id="KW-1003">Cell membrane</keyword>
<evidence type="ECO:0000256" key="3">
    <source>
        <dbReference type="ARBA" id="ARBA00022475"/>
    </source>
</evidence>
<evidence type="ECO:0000256" key="1">
    <source>
        <dbReference type="ARBA" id="ARBA00004651"/>
    </source>
</evidence>
<protein>
    <recommendedName>
        <fullName evidence="7">Amino acid transporter</fullName>
    </recommendedName>
</protein>
<evidence type="ECO:0000256" key="8">
    <source>
        <dbReference type="SAM" id="MobiDB-lite"/>
    </source>
</evidence>
<dbReference type="AlphaFoldDB" id="F0WBG3"/>
<evidence type="ECO:0000256" key="5">
    <source>
        <dbReference type="ARBA" id="ARBA00022989"/>
    </source>
</evidence>
<feature type="transmembrane region" description="Helical" evidence="7">
    <location>
        <begin position="423"/>
        <end position="443"/>
    </location>
</feature>
<dbReference type="InterPro" id="IPR001991">
    <property type="entry name" value="Na-dicarboxylate_symporter"/>
</dbReference>
<reference evidence="9" key="2">
    <citation type="submission" date="2011-02" db="EMBL/GenBank/DDBJ databases">
        <authorList>
            <person name="MacLean D."/>
        </authorList>
    </citation>
    <scope>NUCLEOTIDE SEQUENCE</scope>
</reference>
<organism evidence="9">
    <name type="scientific">Albugo laibachii Nc14</name>
    <dbReference type="NCBI Taxonomy" id="890382"/>
    <lineage>
        <taxon>Eukaryota</taxon>
        <taxon>Sar</taxon>
        <taxon>Stramenopiles</taxon>
        <taxon>Oomycota</taxon>
        <taxon>Peronosporomycetes</taxon>
        <taxon>Albuginales</taxon>
        <taxon>Albuginaceae</taxon>
        <taxon>Albugo</taxon>
    </lineage>
</organism>
<feature type="transmembrane region" description="Helical" evidence="7">
    <location>
        <begin position="45"/>
        <end position="62"/>
    </location>
</feature>
<dbReference type="GO" id="GO:0015293">
    <property type="term" value="F:symporter activity"/>
    <property type="evidence" value="ECO:0007669"/>
    <property type="project" value="UniProtKB-UniRule"/>
</dbReference>
<dbReference type="Gene3D" id="1.10.3860.10">
    <property type="entry name" value="Sodium:dicarboxylate symporter"/>
    <property type="match status" value="1"/>
</dbReference>
<dbReference type="PRINTS" id="PR00173">
    <property type="entry name" value="EDTRNSPORT"/>
</dbReference>
<keyword evidence="7" id="KW-0769">Symport</keyword>
<comment type="similarity">
    <text evidence="7">Belongs to the dicarboxylate/amino acid:cation symporter (DAACS) (TC 2.A.23) family.</text>
</comment>
<dbReference type="GO" id="GO:0005886">
    <property type="term" value="C:plasma membrane"/>
    <property type="evidence" value="ECO:0007669"/>
    <property type="project" value="UniProtKB-SubCell"/>
</dbReference>
<dbReference type="Pfam" id="PF00375">
    <property type="entry name" value="SDF"/>
    <property type="match status" value="1"/>
</dbReference>
<feature type="transmembrane region" description="Helical" evidence="7">
    <location>
        <begin position="316"/>
        <end position="340"/>
    </location>
</feature>
<evidence type="ECO:0000256" key="6">
    <source>
        <dbReference type="ARBA" id="ARBA00023136"/>
    </source>
</evidence>
<dbReference type="PANTHER" id="PTHR42865:SF7">
    <property type="entry name" value="PROTON_GLUTAMATE-ASPARTATE SYMPORTER"/>
    <property type="match status" value="1"/>
</dbReference>
<feature type="transmembrane region" description="Helical" evidence="7">
    <location>
        <begin position="393"/>
        <end position="416"/>
    </location>
</feature>
<dbReference type="SUPFAM" id="SSF118215">
    <property type="entry name" value="Proton glutamate symport protein"/>
    <property type="match status" value="1"/>
</dbReference>